<comment type="caution">
    <text evidence="1">The sequence shown here is derived from an EMBL/GenBank/DDBJ whole genome shotgun (WGS) entry which is preliminary data.</text>
</comment>
<reference evidence="1" key="1">
    <citation type="submission" date="2021-02" db="EMBL/GenBank/DDBJ databases">
        <title>Taxonomy, biology and ecology of Rhodococcus bacteria occurring in California pistachio and other woody hosts as revealed by genome sequence analyses.</title>
        <authorList>
            <person name="Riely B."/>
            <person name="Gai Y."/>
        </authorList>
    </citation>
    <scope>NUCLEOTIDE SEQUENCE</scope>
    <source>
        <strain evidence="1">BP-295</strain>
    </source>
</reference>
<proteinExistence type="predicted"/>
<sequence>MTLHICAEPMREVHREADGEPRWCFTCRKRRDFVYVVDTPTSKHSYYGPHPSIQCASCGQVDGDIFPGRGNRVWEG</sequence>
<name>A0AAW4G999_GORRU</name>
<evidence type="ECO:0000313" key="1">
    <source>
        <dbReference type="EMBL" id="MBM7280337.1"/>
    </source>
</evidence>
<evidence type="ECO:0000313" key="2">
    <source>
        <dbReference type="Proteomes" id="UP001195196"/>
    </source>
</evidence>
<dbReference type="Proteomes" id="UP001195196">
    <property type="component" value="Unassembled WGS sequence"/>
</dbReference>
<dbReference type="AlphaFoldDB" id="A0AAW4G999"/>
<gene>
    <name evidence="1" type="ORF">JTZ10_21570</name>
</gene>
<protein>
    <recommendedName>
        <fullName evidence="3">Zinc-ribbon domain-containing protein</fullName>
    </recommendedName>
</protein>
<organism evidence="1 2">
    <name type="scientific">Gordonia rubripertincta</name>
    <name type="common">Rhodococcus corallinus</name>
    <dbReference type="NCBI Taxonomy" id="36822"/>
    <lineage>
        <taxon>Bacteria</taxon>
        <taxon>Bacillati</taxon>
        <taxon>Actinomycetota</taxon>
        <taxon>Actinomycetes</taxon>
        <taxon>Mycobacteriales</taxon>
        <taxon>Gordoniaceae</taxon>
        <taxon>Gordonia</taxon>
    </lineage>
</organism>
<dbReference type="EMBL" id="JAFFGU010000019">
    <property type="protein sequence ID" value="MBM7280337.1"/>
    <property type="molecule type" value="Genomic_DNA"/>
</dbReference>
<evidence type="ECO:0008006" key="3">
    <source>
        <dbReference type="Google" id="ProtNLM"/>
    </source>
</evidence>
<accession>A0AAW4G999</accession>
<dbReference type="RefSeq" id="WP_204718900.1">
    <property type="nucleotide sequence ID" value="NZ_JAFFGU010000019.1"/>
</dbReference>